<dbReference type="EMBL" id="QURR01000002">
    <property type="protein sequence ID" value="RGE46625.1"/>
    <property type="molecule type" value="Genomic_DNA"/>
</dbReference>
<dbReference type="AlphaFoldDB" id="A0A373FT34"/>
<feature type="coiled-coil region" evidence="1">
    <location>
        <begin position="2"/>
        <end position="29"/>
    </location>
</feature>
<evidence type="ECO:0000313" key="2">
    <source>
        <dbReference type="EMBL" id="RGE46625.1"/>
    </source>
</evidence>
<keyword evidence="1" id="KW-0175">Coiled coil</keyword>
<evidence type="ECO:0000256" key="1">
    <source>
        <dbReference type="SAM" id="Coils"/>
    </source>
</evidence>
<evidence type="ECO:0000313" key="3">
    <source>
        <dbReference type="Proteomes" id="UP000261948"/>
    </source>
</evidence>
<reference evidence="2 3" key="1">
    <citation type="submission" date="2018-08" db="EMBL/GenBank/DDBJ databases">
        <title>Comamonas testosteroni strain SWCO2.</title>
        <authorList>
            <person name="Jiang N."/>
            <person name="Zhang X.Z."/>
        </authorList>
    </citation>
    <scope>NUCLEOTIDE SEQUENCE [LARGE SCALE GENOMIC DNA]</scope>
    <source>
        <strain evidence="2 3">SWCO2</strain>
    </source>
</reference>
<dbReference type="Proteomes" id="UP000261948">
    <property type="component" value="Unassembled WGS sequence"/>
</dbReference>
<accession>A0A373FT34</accession>
<sequence length="103" mass="11336">MKTTKINRIDFLKKRIAEMQKELALLKVSKFKTPTRCTVATVNAALEAGGSDSRIGKDQNGFFQYTAGYSASTDLKFRHKTAKEAFEAATGIAMQKYRAGLPG</sequence>
<keyword evidence="3" id="KW-1185">Reference proteome</keyword>
<name>A0A373FT34_COMTE</name>
<proteinExistence type="predicted"/>
<comment type="caution">
    <text evidence="2">The sequence shown here is derived from an EMBL/GenBank/DDBJ whole genome shotgun (WGS) entry which is preliminary data.</text>
</comment>
<gene>
    <name evidence="2" type="ORF">DZC30_02290</name>
</gene>
<protein>
    <submittedName>
        <fullName evidence="2">Uncharacterized protein</fullName>
    </submittedName>
</protein>
<organism evidence="2 3">
    <name type="scientific">Comamonas testosteroni</name>
    <name type="common">Pseudomonas testosteroni</name>
    <dbReference type="NCBI Taxonomy" id="285"/>
    <lineage>
        <taxon>Bacteria</taxon>
        <taxon>Pseudomonadati</taxon>
        <taxon>Pseudomonadota</taxon>
        <taxon>Betaproteobacteria</taxon>
        <taxon>Burkholderiales</taxon>
        <taxon>Comamonadaceae</taxon>
        <taxon>Comamonas</taxon>
    </lineage>
</organism>